<accession>A0A6A4GRD9</accession>
<protein>
    <submittedName>
        <fullName evidence="3">Alpha/beta-hydrolase</fullName>
    </submittedName>
</protein>
<evidence type="ECO:0000259" key="2">
    <source>
        <dbReference type="Pfam" id="PF00561"/>
    </source>
</evidence>
<evidence type="ECO:0000313" key="4">
    <source>
        <dbReference type="Proteomes" id="UP000799118"/>
    </source>
</evidence>
<dbReference type="SUPFAM" id="SSF53474">
    <property type="entry name" value="alpha/beta-Hydrolases"/>
    <property type="match status" value="1"/>
</dbReference>
<proteinExistence type="predicted"/>
<dbReference type="Gene3D" id="3.40.50.1820">
    <property type="entry name" value="alpha/beta hydrolase"/>
    <property type="match status" value="1"/>
</dbReference>
<dbReference type="Pfam" id="PF00561">
    <property type="entry name" value="Abhydrolase_1"/>
    <property type="match status" value="1"/>
</dbReference>
<reference evidence="3" key="1">
    <citation type="journal article" date="2019" name="Environ. Microbiol.">
        <title>Fungal ecological strategies reflected in gene transcription - a case study of two litter decomposers.</title>
        <authorList>
            <person name="Barbi F."/>
            <person name="Kohler A."/>
            <person name="Barry K."/>
            <person name="Baskaran P."/>
            <person name="Daum C."/>
            <person name="Fauchery L."/>
            <person name="Ihrmark K."/>
            <person name="Kuo A."/>
            <person name="LaButti K."/>
            <person name="Lipzen A."/>
            <person name="Morin E."/>
            <person name="Grigoriev I.V."/>
            <person name="Henrissat B."/>
            <person name="Lindahl B."/>
            <person name="Martin F."/>
        </authorList>
    </citation>
    <scope>NUCLEOTIDE SEQUENCE</scope>
    <source>
        <strain evidence="3">JB14</strain>
    </source>
</reference>
<evidence type="ECO:0000313" key="3">
    <source>
        <dbReference type="EMBL" id="KAE9387767.1"/>
    </source>
</evidence>
<dbReference type="EMBL" id="ML769782">
    <property type="protein sequence ID" value="KAE9387767.1"/>
    <property type="molecule type" value="Genomic_DNA"/>
</dbReference>
<feature type="domain" description="AB hydrolase-1" evidence="2">
    <location>
        <begin position="46"/>
        <end position="281"/>
    </location>
</feature>
<dbReference type="InterPro" id="IPR029058">
    <property type="entry name" value="AB_hydrolase_fold"/>
</dbReference>
<feature type="region of interest" description="Disordered" evidence="1">
    <location>
        <begin position="328"/>
        <end position="354"/>
    </location>
</feature>
<dbReference type="OrthoDB" id="19657at2759"/>
<dbReference type="PANTHER" id="PTHR43433:SF5">
    <property type="entry name" value="AB HYDROLASE-1 DOMAIN-CONTAINING PROTEIN"/>
    <property type="match status" value="1"/>
</dbReference>
<evidence type="ECO:0000256" key="1">
    <source>
        <dbReference type="SAM" id="MobiDB-lite"/>
    </source>
</evidence>
<keyword evidence="4" id="KW-1185">Reference proteome</keyword>
<dbReference type="AlphaFoldDB" id="A0A6A4GRD9"/>
<dbReference type="InterPro" id="IPR050471">
    <property type="entry name" value="AB_hydrolase"/>
</dbReference>
<feature type="compositionally biased region" description="Acidic residues" evidence="1">
    <location>
        <begin position="331"/>
        <end position="341"/>
    </location>
</feature>
<dbReference type="GO" id="GO:0004806">
    <property type="term" value="F:triacylglycerol lipase activity"/>
    <property type="evidence" value="ECO:0007669"/>
    <property type="project" value="TreeGrafter"/>
</dbReference>
<organism evidence="3 4">
    <name type="scientific">Gymnopus androsaceus JB14</name>
    <dbReference type="NCBI Taxonomy" id="1447944"/>
    <lineage>
        <taxon>Eukaryota</taxon>
        <taxon>Fungi</taxon>
        <taxon>Dikarya</taxon>
        <taxon>Basidiomycota</taxon>
        <taxon>Agaricomycotina</taxon>
        <taxon>Agaricomycetes</taxon>
        <taxon>Agaricomycetidae</taxon>
        <taxon>Agaricales</taxon>
        <taxon>Marasmiineae</taxon>
        <taxon>Omphalotaceae</taxon>
        <taxon>Gymnopus</taxon>
    </lineage>
</organism>
<dbReference type="PANTHER" id="PTHR43433">
    <property type="entry name" value="HYDROLASE, ALPHA/BETA FOLD FAMILY PROTEIN"/>
    <property type="match status" value="1"/>
</dbReference>
<dbReference type="Proteomes" id="UP000799118">
    <property type="component" value="Unassembled WGS sequence"/>
</dbReference>
<sequence length="354" mass="39935">MPFTHVKTTSGKIKFHYIVSTPKANNAENIDPSLPVLLWFHSLAFPHVFHSQFADPLLRKFNLVVFDLRSHGETDGDDLPEGYGIKDAAEDVIAFMDALRLPPCHFVAMDLGSPIALQIAISNPHRVLSLFIMSHTCLEEPPEVREGHQQVYDLWSASFPNPEGYDEEHMMEAGYGFAQFMFSNNMNNLAQAMFNLTFIIAQKHWGYYGLHNYRVATLEFLFNRKAPSIEDISRLRCPVKLICGTDDVAYPQKYTEDFFKDLKEAGVKASLHVIQGAPHFVGVDYAPQVDPILHEFIMQNDNRNPPAVPDPSIILSPWHEALQAVGWDSEGANDDDDDSDDFVVSYPSSNTLHI</sequence>
<gene>
    <name evidence="3" type="ORF">BT96DRAFT_1004833</name>
</gene>
<dbReference type="GO" id="GO:0046503">
    <property type="term" value="P:glycerolipid catabolic process"/>
    <property type="evidence" value="ECO:0007669"/>
    <property type="project" value="TreeGrafter"/>
</dbReference>
<dbReference type="InterPro" id="IPR000073">
    <property type="entry name" value="AB_hydrolase_1"/>
</dbReference>
<name>A0A6A4GRD9_9AGAR</name>